<organism evidence="3 4">
    <name type="scientific">Dactylellina haptotyla (strain CBS 200.50)</name>
    <name type="common">Nematode-trapping fungus</name>
    <name type="synonym">Monacrosporium haptotylum</name>
    <dbReference type="NCBI Taxonomy" id="1284197"/>
    <lineage>
        <taxon>Eukaryota</taxon>
        <taxon>Fungi</taxon>
        <taxon>Dikarya</taxon>
        <taxon>Ascomycota</taxon>
        <taxon>Pezizomycotina</taxon>
        <taxon>Orbiliomycetes</taxon>
        <taxon>Orbiliales</taxon>
        <taxon>Orbiliaceae</taxon>
        <taxon>Dactylellina</taxon>
    </lineage>
</organism>
<feature type="compositionally biased region" description="Acidic residues" evidence="1">
    <location>
        <begin position="368"/>
        <end position="379"/>
    </location>
</feature>
<sequence>MFRRIKPIERREEVKFPADLRKLGYFINKQDQIRRIEEPSEGFKYYIHKVERVNERHREAIDECIRRVLDKRFAAEGLSKHYFPRGCDPKTDRCVPILISDDLDDTEKVLIIVGSTFDDLGVWSVREMEGPGINHGSMISTIQSAKEENFRFIILNCGQNVYSPEVGRAVRYTTWKAATKSSPHIDEVLNRVPGHENVQNHVRSILDEVKGRVLGKKRIYFLTYGWGCWGVVKYLNDHFSEWKSSLEALIAVEPTHTISDIVNPDLVHFLRTRSRGYIAHADPPGTFIPDKRFISQTFSTNQMHSECIIPHVWKSLMLPWFKRVEEDPEGCNPVMAVDWSAVEKLQEGWGDASLHTKADLDPNKWDFYDEDDEEEEEMSEGQKPWLRNLEQVVDLRDAEQAASITTGLQAVNLQENIRPGSGGESKSNGVGKAAPSA</sequence>
<dbReference type="GO" id="GO:0035197">
    <property type="term" value="F:siRNA binding"/>
    <property type="evidence" value="ECO:0007669"/>
    <property type="project" value="TreeGrafter"/>
</dbReference>
<dbReference type="STRING" id="1284197.S8A1M1"/>
<dbReference type="HOGENOM" id="CLU_627023_0_0_1"/>
<dbReference type="OMA" id="HGCNCYS"/>
<dbReference type="OrthoDB" id="421951at2759"/>
<dbReference type="GO" id="GO:0031048">
    <property type="term" value="P:regulatory ncRNA-mediated heterochromatin formation"/>
    <property type="evidence" value="ECO:0007669"/>
    <property type="project" value="TreeGrafter"/>
</dbReference>
<protein>
    <recommendedName>
        <fullName evidence="2">Arb2 domain-containing protein</fullName>
    </recommendedName>
</protein>
<dbReference type="eggNOG" id="ENOG502SGUN">
    <property type="taxonomic scope" value="Eukaryota"/>
</dbReference>
<keyword evidence="4" id="KW-1185">Reference proteome</keyword>
<reference evidence="4" key="2">
    <citation type="submission" date="2013-04" db="EMBL/GenBank/DDBJ databases">
        <title>Genomic mechanisms accounting for the adaptation to parasitism in nematode-trapping fungi.</title>
        <authorList>
            <person name="Ahren D.G."/>
        </authorList>
    </citation>
    <scope>NUCLEOTIDE SEQUENCE [LARGE SCALE GENOMIC DNA]</scope>
    <source>
        <strain evidence="4">CBS 200.50</strain>
    </source>
</reference>
<gene>
    <name evidence="3" type="ORF">H072_9604</name>
</gene>
<feature type="region of interest" description="Disordered" evidence="1">
    <location>
        <begin position="360"/>
        <end position="383"/>
    </location>
</feature>
<feature type="domain" description="Arb2" evidence="2">
    <location>
        <begin position="16"/>
        <end position="283"/>
    </location>
</feature>
<dbReference type="Proteomes" id="UP000015100">
    <property type="component" value="Unassembled WGS sequence"/>
</dbReference>
<evidence type="ECO:0000313" key="4">
    <source>
        <dbReference type="Proteomes" id="UP000015100"/>
    </source>
</evidence>
<dbReference type="PANTHER" id="PTHR21357:SF4">
    <property type="entry name" value="FAM172 FAMILY PROTEIN HOMOLOG CG10038"/>
    <property type="match status" value="1"/>
</dbReference>
<comment type="caution">
    <text evidence="3">The sequence shown here is derived from an EMBL/GenBank/DDBJ whole genome shotgun (WGS) entry which is preliminary data.</text>
</comment>
<dbReference type="InterPro" id="IPR048263">
    <property type="entry name" value="Arb2"/>
</dbReference>
<proteinExistence type="predicted"/>
<reference evidence="3 4" key="1">
    <citation type="journal article" date="2013" name="PLoS Genet.">
        <title>Genomic mechanisms accounting for the adaptation to parasitism in nematode-trapping fungi.</title>
        <authorList>
            <person name="Meerupati T."/>
            <person name="Andersson K.M."/>
            <person name="Friman E."/>
            <person name="Kumar D."/>
            <person name="Tunlid A."/>
            <person name="Ahren D."/>
        </authorList>
    </citation>
    <scope>NUCLEOTIDE SEQUENCE [LARGE SCALE GENOMIC DNA]</scope>
    <source>
        <strain evidence="3 4">CBS 200.50</strain>
    </source>
</reference>
<dbReference type="AlphaFoldDB" id="S8A1M1"/>
<accession>S8A1M1</accession>
<dbReference type="EMBL" id="AQGS01000823">
    <property type="protein sequence ID" value="EPS36845.1"/>
    <property type="molecule type" value="Genomic_DNA"/>
</dbReference>
<dbReference type="Pfam" id="PF22749">
    <property type="entry name" value="Arb2"/>
    <property type="match status" value="1"/>
</dbReference>
<dbReference type="GO" id="GO:0005634">
    <property type="term" value="C:nucleus"/>
    <property type="evidence" value="ECO:0007669"/>
    <property type="project" value="TreeGrafter"/>
</dbReference>
<evidence type="ECO:0000256" key="1">
    <source>
        <dbReference type="SAM" id="MobiDB-lite"/>
    </source>
</evidence>
<dbReference type="PANTHER" id="PTHR21357">
    <property type="entry name" value="FAM172 FAMILY PROTEIN HOMOLOG CG10038"/>
    <property type="match status" value="1"/>
</dbReference>
<evidence type="ECO:0000313" key="3">
    <source>
        <dbReference type="EMBL" id="EPS36845.1"/>
    </source>
</evidence>
<name>S8A1M1_DACHA</name>
<feature type="region of interest" description="Disordered" evidence="1">
    <location>
        <begin position="414"/>
        <end position="437"/>
    </location>
</feature>
<dbReference type="InterPro" id="IPR053858">
    <property type="entry name" value="Arb2_dom"/>
</dbReference>
<evidence type="ECO:0000259" key="2">
    <source>
        <dbReference type="Pfam" id="PF22749"/>
    </source>
</evidence>